<dbReference type="AlphaFoldDB" id="W4P7C9"/>
<evidence type="ECO:0000313" key="2">
    <source>
        <dbReference type="Proteomes" id="UP000018861"/>
    </source>
</evidence>
<comment type="caution">
    <text evidence="1">The sequence shown here is derived from an EMBL/GenBank/DDBJ whole genome shotgun (WGS) entry which is preliminary data.</text>
</comment>
<dbReference type="InterPro" id="IPR011990">
    <property type="entry name" value="TPR-like_helical_dom_sf"/>
</dbReference>
<organism evidence="1 2">
    <name type="scientific">Bacteroides pyogenes JCM 6292</name>
    <dbReference type="NCBI Taxonomy" id="1235809"/>
    <lineage>
        <taxon>Bacteria</taxon>
        <taxon>Pseudomonadati</taxon>
        <taxon>Bacteroidota</taxon>
        <taxon>Bacteroidia</taxon>
        <taxon>Bacteroidales</taxon>
        <taxon>Bacteroidaceae</taxon>
        <taxon>Bacteroides</taxon>
    </lineage>
</organism>
<evidence type="ECO:0000313" key="1">
    <source>
        <dbReference type="EMBL" id="GAE15711.1"/>
    </source>
</evidence>
<accession>W4P7C9</accession>
<dbReference type="SUPFAM" id="SSF48452">
    <property type="entry name" value="TPR-like"/>
    <property type="match status" value="1"/>
</dbReference>
<reference evidence="1 2" key="1">
    <citation type="journal article" date="2014" name="Genome Announc.">
        <title>Draft Genome Sequences of Three Strains of Bacteroides pyogenes Isolated from a Cat and Swine.</title>
        <authorList>
            <person name="Sakamoto M."/>
            <person name="Oshima K."/>
            <person name="Suda W."/>
            <person name="Kitamura K."/>
            <person name="Iida T."/>
            <person name="Hattori M."/>
            <person name="Ohkuma M."/>
        </authorList>
    </citation>
    <scope>NUCLEOTIDE SEQUENCE [LARGE SCALE GENOMIC DNA]</scope>
    <source>
        <strain evidence="1 2">JCM 6292</strain>
    </source>
</reference>
<evidence type="ECO:0008006" key="3">
    <source>
        <dbReference type="Google" id="ProtNLM"/>
    </source>
</evidence>
<sequence length="183" mass="20650">MKASEIYFLKAEAALFGIIGGSAQQFYEDGIRMSFKENNVELGSYLSQNSSPSAYEDPKKNEYNADAPSSVNVRWSGGSEEQLEKIITQKYLAIFPDGQEAWTEWRRTGYPKQITAYTNRTDGTHGNVIDSDGYKYGVRRMPFPRSEYDGLNSENVIKAKSLLKSGVDDSNSRVWWDANSKLD</sequence>
<proteinExistence type="predicted"/>
<dbReference type="Pfam" id="PF12741">
    <property type="entry name" value="SusD-like"/>
    <property type="match status" value="1"/>
</dbReference>
<dbReference type="InterPro" id="IPR024302">
    <property type="entry name" value="SusD-like"/>
</dbReference>
<name>W4P7C9_9BACE</name>
<dbReference type="EMBL" id="BAIQ01000020">
    <property type="protein sequence ID" value="GAE15711.1"/>
    <property type="molecule type" value="Genomic_DNA"/>
</dbReference>
<protein>
    <recommendedName>
        <fullName evidence="3">Outer membrane protein</fullName>
    </recommendedName>
</protein>
<gene>
    <name evidence="1" type="ORF">JCM6292_2028</name>
</gene>
<dbReference type="Proteomes" id="UP000018861">
    <property type="component" value="Unassembled WGS sequence"/>
</dbReference>
<dbReference type="Gene3D" id="1.25.40.390">
    <property type="match status" value="1"/>
</dbReference>